<evidence type="ECO:0000313" key="1">
    <source>
        <dbReference type="EMBL" id="JAH38818.1"/>
    </source>
</evidence>
<proteinExistence type="predicted"/>
<reference evidence="1" key="1">
    <citation type="submission" date="2014-11" db="EMBL/GenBank/DDBJ databases">
        <authorList>
            <person name="Amaro Gonzalez C."/>
        </authorList>
    </citation>
    <scope>NUCLEOTIDE SEQUENCE</scope>
</reference>
<dbReference type="EMBL" id="GBXM01069759">
    <property type="protein sequence ID" value="JAH38818.1"/>
    <property type="molecule type" value="Transcribed_RNA"/>
</dbReference>
<accession>A0A0E9SEA8</accession>
<name>A0A0E9SEA8_ANGAN</name>
<protein>
    <submittedName>
        <fullName evidence="1">Uncharacterized protein</fullName>
    </submittedName>
</protein>
<organism evidence="1">
    <name type="scientific">Anguilla anguilla</name>
    <name type="common">European freshwater eel</name>
    <name type="synonym">Muraena anguilla</name>
    <dbReference type="NCBI Taxonomy" id="7936"/>
    <lineage>
        <taxon>Eukaryota</taxon>
        <taxon>Metazoa</taxon>
        <taxon>Chordata</taxon>
        <taxon>Craniata</taxon>
        <taxon>Vertebrata</taxon>
        <taxon>Euteleostomi</taxon>
        <taxon>Actinopterygii</taxon>
        <taxon>Neopterygii</taxon>
        <taxon>Teleostei</taxon>
        <taxon>Anguilliformes</taxon>
        <taxon>Anguillidae</taxon>
        <taxon>Anguilla</taxon>
    </lineage>
</organism>
<sequence length="64" mass="7351">MISRLMRVSHCGCRLQKKCEHTQTEVRMSSYFVLCNVMMAFCRCLNTMGAVPHDDSQHDTVLCP</sequence>
<dbReference type="AlphaFoldDB" id="A0A0E9SEA8"/>
<reference evidence="1" key="2">
    <citation type="journal article" date="2015" name="Fish Shellfish Immunol.">
        <title>Early steps in the European eel (Anguilla anguilla)-Vibrio vulnificus interaction in the gills: Role of the RtxA13 toxin.</title>
        <authorList>
            <person name="Callol A."/>
            <person name="Pajuelo D."/>
            <person name="Ebbesson L."/>
            <person name="Teles M."/>
            <person name="MacKenzie S."/>
            <person name="Amaro C."/>
        </authorList>
    </citation>
    <scope>NUCLEOTIDE SEQUENCE</scope>
</reference>